<evidence type="ECO:0000313" key="2">
    <source>
        <dbReference type="EMBL" id="KAK3762532.1"/>
    </source>
</evidence>
<dbReference type="EMBL" id="JAWDGP010004697">
    <property type="protein sequence ID" value="KAK3762532.1"/>
    <property type="molecule type" value="Genomic_DNA"/>
</dbReference>
<name>A0AAE0Z4B3_9GAST</name>
<sequence length="94" mass="10005">MSLLFLSRINALTILSLTGSVCNVNLTADNVPDNADSPEVVGDDESETASSSIPSASYGVAVDCNNVFNLENEDFKSIFEVLHLLREGLVAAPF</sequence>
<accession>A0AAE0Z4B3</accession>
<keyword evidence="3" id="KW-1185">Reference proteome</keyword>
<protein>
    <submittedName>
        <fullName evidence="2">Uncharacterized protein</fullName>
    </submittedName>
</protein>
<reference evidence="2" key="1">
    <citation type="journal article" date="2023" name="G3 (Bethesda)">
        <title>A reference genome for the long-term kleptoplast-retaining sea slug Elysia crispata morphotype clarki.</title>
        <authorList>
            <person name="Eastman K.E."/>
            <person name="Pendleton A.L."/>
            <person name="Shaikh M.A."/>
            <person name="Suttiyut T."/>
            <person name="Ogas R."/>
            <person name="Tomko P."/>
            <person name="Gavelis G."/>
            <person name="Widhalm J.R."/>
            <person name="Wisecaver J.H."/>
        </authorList>
    </citation>
    <scope>NUCLEOTIDE SEQUENCE</scope>
    <source>
        <strain evidence="2">ECLA1</strain>
    </source>
</reference>
<proteinExistence type="predicted"/>
<evidence type="ECO:0000256" key="1">
    <source>
        <dbReference type="SAM" id="MobiDB-lite"/>
    </source>
</evidence>
<dbReference type="Proteomes" id="UP001283361">
    <property type="component" value="Unassembled WGS sequence"/>
</dbReference>
<feature type="region of interest" description="Disordered" evidence="1">
    <location>
        <begin position="31"/>
        <end position="52"/>
    </location>
</feature>
<dbReference type="AlphaFoldDB" id="A0AAE0Z4B3"/>
<organism evidence="2 3">
    <name type="scientific">Elysia crispata</name>
    <name type="common">lettuce slug</name>
    <dbReference type="NCBI Taxonomy" id="231223"/>
    <lineage>
        <taxon>Eukaryota</taxon>
        <taxon>Metazoa</taxon>
        <taxon>Spiralia</taxon>
        <taxon>Lophotrochozoa</taxon>
        <taxon>Mollusca</taxon>
        <taxon>Gastropoda</taxon>
        <taxon>Heterobranchia</taxon>
        <taxon>Euthyneura</taxon>
        <taxon>Panpulmonata</taxon>
        <taxon>Sacoglossa</taxon>
        <taxon>Placobranchoidea</taxon>
        <taxon>Plakobranchidae</taxon>
        <taxon>Elysia</taxon>
    </lineage>
</organism>
<gene>
    <name evidence="2" type="ORF">RRG08_053815</name>
</gene>
<evidence type="ECO:0000313" key="3">
    <source>
        <dbReference type="Proteomes" id="UP001283361"/>
    </source>
</evidence>
<comment type="caution">
    <text evidence="2">The sequence shown here is derived from an EMBL/GenBank/DDBJ whole genome shotgun (WGS) entry which is preliminary data.</text>
</comment>